<dbReference type="InterPro" id="IPR000792">
    <property type="entry name" value="Tscrpt_reg_LuxR_C"/>
</dbReference>
<sequence length="951" mass="98441">MERVDPGGRTAHAHRARAAGPRAAFPERALPVPMTGRDRELARVLEALTGTDSGGTPFVEVTGDPGTGKSLLLTEACERLAARGTVVIRSDAARVTGAVLSVLPARSRSGRRLLLVLDDLHRATPEALDALRRLRPAVLCAYRARRTPPGLARLLRELPADRERVGVDLGPLDPADARRLTGLPVDGEDAAWCARAGGGVPRHVIWVARSPRLPSAARRRAGDGFTDLLPLPAHPVVDAELDALDGVLGRVARAAAVVGDPFAAEPTAAVAGVDAATFLAAVDELVRRDLVRPDTEGCGLLRFRHPLVRARLYQRMPVADRLVAHRHAATLLAATGTPAARARHLSRCAPATDAEAAAALARAAARDLDRYPARAVVWAGEALRRLPARAARERSRTLVLLAEALGSDGRLREARTVLGTAAAAAADPGQRAAVARLSARYARLLGRHAEAADALGREPTGGGDPDSAVRDPLTRAGLRWEAAVGALAAGDTATARRSATQSWDFPRPQAPDSRLRGAVLRAATEAFDHGPRVADHQLLGVVREFDALPDPALVPMLDAVILTAAARRAVGPTTEAARLADRAVGIARHAGQRGVLPDALLVKAAALLDLGALDAAVACCGDAARLARDTGAAEHTGGALALLAECERHGSGNGPGAAYQQARRALEGRPASRLTVLARARLWSVSPAGRACGLVAIAGGEGLPGLDRCERPRWMRVLAEAELRGGDAEAARVWARRAAEAAADLGSPVQTAHALAAGAAVALARGGFPAAGGAARSAAAAFGRAGLALEEGAALLSLARALAGEWRWALVPPVLARVRGIAAECGSRRLHGLAVAEQRRVMSLAGRVPEGARTFADPPGGGTEAVPATSAGEAVGALPPRGGPPVLTRRESQITGLVASGLPNSQVAARLGVNAKTVEAHLTRIYRKLGVTRRSSLVSLLTAGTPGGPES</sequence>
<keyword evidence="1" id="KW-0547">Nucleotide-binding</keyword>
<dbReference type="PANTHER" id="PTHR16305:SF35">
    <property type="entry name" value="TRANSCRIPTIONAL ACTIVATOR DOMAIN"/>
    <property type="match status" value="1"/>
</dbReference>
<feature type="region of interest" description="Disordered" evidence="3">
    <location>
        <begin position="452"/>
        <end position="471"/>
    </location>
</feature>
<dbReference type="SMART" id="SM00421">
    <property type="entry name" value="HTH_LUXR"/>
    <property type="match status" value="1"/>
</dbReference>
<organism evidence="5 6">
    <name type="scientific">Streptantibioticus parmotrematis</name>
    <dbReference type="NCBI Taxonomy" id="2873249"/>
    <lineage>
        <taxon>Bacteria</taxon>
        <taxon>Bacillati</taxon>
        <taxon>Actinomycetota</taxon>
        <taxon>Actinomycetes</taxon>
        <taxon>Kitasatosporales</taxon>
        <taxon>Streptomycetaceae</taxon>
        <taxon>Streptantibioticus</taxon>
    </lineage>
</organism>
<dbReference type="InterPro" id="IPR016032">
    <property type="entry name" value="Sig_transdc_resp-reg_C-effctor"/>
</dbReference>
<dbReference type="Gene3D" id="1.10.10.10">
    <property type="entry name" value="Winged helix-like DNA-binding domain superfamily/Winged helix DNA-binding domain"/>
    <property type="match status" value="1"/>
</dbReference>
<dbReference type="PANTHER" id="PTHR16305">
    <property type="entry name" value="TESTICULAR SOLUBLE ADENYLYL CYCLASE"/>
    <property type="match status" value="1"/>
</dbReference>
<dbReference type="EMBL" id="JAINVZ010000001">
    <property type="protein sequence ID" value="MBY8883588.1"/>
    <property type="molecule type" value="Genomic_DNA"/>
</dbReference>
<gene>
    <name evidence="5" type="ORF">K7472_01840</name>
</gene>
<dbReference type="Pfam" id="PF00196">
    <property type="entry name" value="GerE"/>
    <property type="match status" value="1"/>
</dbReference>
<dbReference type="PROSITE" id="PS50043">
    <property type="entry name" value="HTH_LUXR_2"/>
    <property type="match status" value="1"/>
</dbReference>
<evidence type="ECO:0000256" key="3">
    <source>
        <dbReference type="SAM" id="MobiDB-lite"/>
    </source>
</evidence>
<dbReference type="SUPFAM" id="SSF52540">
    <property type="entry name" value="P-loop containing nucleoside triphosphate hydrolases"/>
    <property type="match status" value="1"/>
</dbReference>
<dbReference type="SUPFAM" id="SSF48452">
    <property type="entry name" value="TPR-like"/>
    <property type="match status" value="1"/>
</dbReference>
<name>A0ABS7QK92_9ACTN</name>
<feature type="region of interest" description="Disordered" evidence="3">
    <location>
        <begin position="491"/>
        <end position="510"/>
    </location>
</feature>
<dbReference type="PROSITE" id="PS00622">
    <property type="entry name" value="HTH_LUXR_1"/>
    <property type="match status" value="1"/>
</dbReference>
<dbReference type="InterPro" id="IPR041664">
    <property type="entry name" value="AAA_16"/>
</dbReference>
<dbReference type="PRINTS" id="PR00038">
    <property type="entry name" value="HTHLUXR"/>
</dbReference>
<evidence type="ECO:0000313" key="5">
    <source>
        <dbReference type="EMBL" id="MBY8883588.1"/>
    </source>
</evidence>
<keyword evidence="2" id="KW-0067">ATP-binding</keyword>
<protein>
    <submittedName>
        <fullName evidence="5">LuxR C-terminal-related transcriptional regulator</fullName>
    </submittedName>
</protein>
<feature type="domain" description="HTH luxR-type" evidence="4">
    <location>
        <begin position="880"/>
        <end position="945"/>
    </location>
</feature>
<evidence type="ECO:0000259" key="4">
    <source>
        <dbReference type="PROSITE" id="PS50043"/>
    </source>
</evidence>
<dbReference type="RefSeq" id="WP_222973253.1">
    <property type="nucleotide sequence ID" value="NZ_JAINVZ010000001.1"/>
</dbReference>
<dbReference type="Proteomes" id="UP001198565">
    <property type="component" value="Unassembled WGS sequence"/>
</dbReference>
<dbReference type="InterPro" id="IPR027417">
    <property type="entry name" value="P-loop_NTPase"/>
</dbReference>
<evidence type="ECO:0000256" key="1">
    <source>
        <dbReference type="ARBA" id="ARBA00022741"/>
    </source>
</evidence>
<evidence type="ECO:0000256" key="2">
    <source>
        <dbReference type="ARBA" id="ARBA00022840"/>
    </source>
</evidence>
<comment type="caution">
    <text evidence="5">The sequence shown here is derived from an EMBL/GenBank/DDBJ whole genome shotgun (WGS) entry which is preliminary data.</text>
</comment>
<dbReference type="InterPro" id="IPR036388">
    <property type="entry name" value="WH-like_DNA-bd_sf"/>
</dbReference>
<keyword evidence="6" id="KW-1185">Reference proteome</keyword>
<evidence type="ECO:0000313" key="6">
    <source>
        <dbReference type="Proteomes" id="UP001198565"/>
    </source>
</evidence>
<reference evidence="5 6" key="1">
    <citation type="submission" date="2021-08" db="EMBL/GenBank/DDBJ databases">
        <title>Streptomyces sp. PTM05 isolated from lichen.</title>
        <authorList>
            <person name="Somphong A."/>
            <person name="Phongsopitanun W."/>
            <person name="Tanasupawat S."/>
        </authorList>
    </citation>
    <scope>NUCLEOTIDE SEQUENCE [LARGE SCALE GENOMIC DNA]</scope>
    <source>
        <strain evidence="5 6">Ptm05</strain>
    </source>
</reference>
<accession>A0ABS7QK92</accession>
<feature type="region of interest" description="Disordered" evidence="3">
    <location>
        <begin position="1"/>
        <end position="22"/>
    </location>
</feature>
<dbReference type="InterPro" id="IPR011990">
    <property type="entry name" value="TPR-like_helical_dom_sf"/>
</dbReference>
<dbReference type="SUPFAM" id="SSF46894">
    <property type="entry name" value="C-terminal effector domain of the bipartite response regulators"/>
    <property type="match status" value="1"/>
</dbReference>
<dbReference type="SMART" id="SM00382">
    <property type="entry name" value="AAA"/>
    <property type="match status" value="1"/>
</dbReference>
<dbReference type="InterPro" id="IPR003593">
    <property type="entry name" value="AAA+_ATPase"/>
</dbReference>
<proteinExistence type="predicted"/>
<dbReference type="Pfam" id="PF13191">
    <property type="entry name" value="AAA_16"/>
    <property type="match status" value="1"/>
</dbReference>
<dbReference type="CDD" id="cd06170">
    <property type="entry name" value="LuxR_C_like"/>
    <property type="match status" value="1"/>
</dbReference>